<dbReference type="Gramene" id="ERN01938">
    <property type="protein sequence ID" value="ERN01938"/>
    <property type="gene ID" value="AMTR_s00045p00039850"/>
</dbReference>
<dbReference type="EMBL" id="KI394661">
    <property type="protein sequence ID" value="ERN01938.1"/>
    <property type="molecule type" value="Genomic_DNA"/>
</dbReference>
<evidence type="ECO:0000313" key="1">
    <source>
        <dbReference type="EMBL" id="ERN01938.1"/>
    </source>
</evidence>
<sequence>MIGVYGTLSPDGGGVCTLGLRKRSGSIVRYSTLSPDGVMCVTELNPDLNSSTHQVCNSDIHGVMCVTELNPDPELHLPGVQFRHPKMLTPWASME</sequence>
<keyword evidence="2" id="KW-1185">Reference proteome</keyword>
<accession>W1P1Z8</accession>
<proteinExistence type="predicted"/>
<evidence type="ECO:0000313" key="2">
    <source>
        <dbReference type="Proteomes" id="UP000017836"/>
    </source>
</evidence>
<gene>
    <name evidence="1" type="ORF">AMTR_s00045p00039850</name>
</gene>
<dbReference type="HOGENOM" id="CLU_2375622_0_0_1"/>
<name>W1P1Z8_AMBTC</name>
<protein>
    <submittedName>
        <fullName evidence="1">Uncharacterized protein</fullName>
    </submittedName>
</protein>
<dbReference type="Proteomes" id="UP000017836">
    <property type="component" value="Unassembled WGS sequence"/>
</dbReference>
<reference evidence="2" key="1">
    <citation type="journal article" date="2013" name="Science">
        <title>The Amborella genome and the evolution of flowering plants.</title>
        <authorList>
            <consortium name="Amborella Genome Project"/>
        </authorList>
    </citation>
    <scope>NUCLEOTIDE SEQUENCE [LARGE SCALE GENOMIC DNA]</scope>
</reference>
<dbReference type="AlphaFoldDB" id="W1P1Z8"/>
<organism evidence="1 2">
    <name type="scientific">Amborella trichopoda</name>
    <dbReference type="NCBI Taxonomy" id="13333"/>
    <lineage>
        <taxon>Eukaryota</taxon>
        <taxon>Viridiplantae</taxon>
        <taxon>Streptophyta</taxon>
        <taxon>Embryophyta</taxon>
        <taxon>Tracheophyta</taxon>
        <taxon>Spermatophyta</taxon>
        <taxon>Magnoliopsida</taxon>
        <taxon>Amborellales</taxon>
        <taxon>Amborellaceae</taxon>
        <taxon>Amborella</taxon>
    </lineage>
</organism>